<feature type="region of interest" description="Disordered" evidence="5">
    <location>
        <begin position="1"/>
        <end position="21"/>
    </location>
</feature>
<dbReference type="GO" id="GO:0051603">
    <property type="term" value="P:proteolysis involved in protein catabolic process"/>
    <property type="evidence" value="ECO:0007669"/>
    <property type="project" value="InterPro"/>
</dbReference>
<dbReference type="PANTHER" id="PTHR32194">
    <property type="entry name" value="METALLOPROTEASE TLDD"/>
    <property type="match status" value="1"/>
</dbReference>
<evidence type="ECO:0000256" key="5">
    <source>
        <dbReference type="SAM" id="MobiDB-lite"/>
    </source>
</evidence>
<sequence length="237" mass="25922">MAYQMATPAHSAHGAPRAHPSWSPYDNNGGTCVAVAGQDYCVVAASTRMSTGFSILKRDSSLFLQLSDQLVIVTAGFQADSRTLHKTLQTRYVQYQFAHRRPMSVGAMAQLLGNTLYYKRFFPYYTFNLCAGLDAEGKGAVYTYDAVGSHERVGFSCQGSGKDLIQPVLDNQLKAASPLVLPPEEWMTSLPLAEAVDLVKDAFVSAGERDIYTGDAVEILIITKEGTRKEVIPLKKD</sequence>
<dbReference type="EMBL" id="JALJOU010000016">
    <property type="protein sequence ID" value="KAK9839406.1"/>
    <property type="molecule type" value="Genomic_DNA"/>
</dbReference>
<evidence type="ECO:0000313" key="6">
    <source>
        <dbReference type="EMBL" id="KAK9839406.1"/>
    </source>
</evidence>
<keyword evidence="7" id="KW-1185">Reference proteome</keyword>
<dbReference type="InterPro" id="IPR001353">
    <property type="entry name" value="Proteasome_sua/b"/>
</dbReference>
<evidence type="ECO:0000256" key="2">
    <source>
        <dbReference type="ARBA" id="ARBA00022490"/>
    </source>
</evidence>
<comment type="subcellular location">
    <subcellularLocation>
        <location evidence="1">Nucleus</location>
    </subcellularLocation>
</comment>
<dbReference type="InterPro" id="IPR023333">
    <property type="entry name" value="Proteasome_suB-type"/>
</dbReference>
<dbReference type="PANTHER" id="PTHR32194:SF2">
    <property type="entry name" value="PROTEASOME SUBUNIT BETA TYPE-1"/>
    <property type="match status" value="1"/>
</dbReference>
<evidence type="ECO:0000256" key="1">
    <source>
        <dbReference type="ARBA" id="ARBA00004123"/>
    </source>
</evidence>
<keyword evidence="3" id="KW-0647">Proteasome</keyword>
<evidence type="ECO:0000256" key="4">
    <source>
        <dbReference type="ARBA" id="ARBA00023242"/>
    </source>
</evidence>
<dbReference type="FunFam" id="3.60.20.10:FF:000027">
    <property type="entry name" value="Proteasome subunit beta type-6"/>
    <property type="match status" value="1"/>
</dbReference>
<dbReference type="PROSITE" id="PS51476">
    <property type="entry name" value="PROTEASOME_BETA_2"/>
    <property type="match status" value="1"/>
</dbReference>
<dbReference type="AlphaFoldDB" id="A0AAW1S1C1"/>
<dbReference type="Proteomes" id="UP001445335">
    <property type="component" value="Unassembled WGS sequence"/>
</dbReference>
<evidence type="ECO:0000256" key="3">
    <source>
        <dbReference type="ARBA" id="ARBA00022942"/>
    </source>
</evidence>
<dbReference type="Pfam" id="PF00227">
    <property type="entry name" value="Proteasome"/>
    <property type="match status" value="1"/>
</dbReference>
<evidence type="ECO:0008006" key="8">
    <source>
        <dbReference type="Google" id="ProtNLM"/>
    </source>
</evidence>
<accession>A0AAW1S1C1</accession>
<name>A0AAW1S1C1_9CHLO</name>
<comment type="caution">
    <text evidence="6">The sequence shown here is derived from an EMBL/GenBank/DDBJ whole genome shotgun (WGS) entry which is preliminary data.</text>
</comment>
<gene>
    <name evidence="6" type="ORF">WJX81_000429</name>
</gene>
<evidence type="ECO:0000313" key="7">
    <source>
        <dbReference type="Proteomes" id="UP001445335"/>
    </source>
</evidence>
<dbReference type="Gene3D" id="3.60.20.10">
    <property type="entry name" value="Glutamine Phosphoribosylpyrophosphate, subunit 1, domain 1"/>
    <property type="match status" value="1"/>
</dbReference>
<dbReference type="CDD" id="cd03757">
    <property type="entry name" value="proteasome_beta_type_1"/>
    <property type="match status" value="1"/>
</dbReference>
<dbReference type="GO" id="GO:0005839">
    <property type="term" value="C:proteasome core complex"/>
    <property type="evidence" value="ECO:0007669"/>
    <property type="project" value="InterPro"/>
</dbReference>
<dbReference type="GO" id="GO:0005634">
    <property type="term" value="C:nucleus"/>
    <property type="evidence" value="ECO:0007669"/>
    <property type="project" value="UniProtKB-SubCell"/>
</dbReference>
<keyword evidence="4" id="KW-0539">Nucleus</keyword>
<reference evidence="6 7" key="1">
    <citation type="journal article" date="2024" name="Nat. Commun.">
        <title>Phylogenomics reveals the evolutionary origins of lichenization in chlorophyte algae.</title>
        <authorList>
            <person name="Puginier C."/>
            <person name="Libourel C."/>
            <person name="Otte J."/>
            <person name="Skaloud P."/>
            <person name="Haon M."/>
            <person name="Grisel S."/>
            <person name="Petersen M."/>
            <person name="Berrin J.G."/>
            <person name="Delaux P.M."/>
            <person name="Dal Grande F."/>
            <person name="Keller J."/>
        </authorList>
    </citation>
    <scope>NUCLEOTIDE SEQUENCE [LARGE SCALE GENOMIC DNA]</scope>
    <source>
        <strain evidence="6 7">SAG 245.80</strain>
    </source>
</reference>
<protein>
    <recommendedName>
        <fullName evidence="8">Proteasome subunit beta</fullName>
    </recommendedName>
</protein>
<dbReference type="InterPro" id="IPR029055">
    <property type="entry name" value="Ntn_hydrolases_N"/>
</dbReference>
<organism evidence="6 7">
    <name type="scientific">Elliptochloris bilobata</name>
    <dbReference type="NCBI Taxonomy" id="381761"/>
    <lineage>
        <taxon>Eukaryota</taxon>
        <taxon>Viridiplantae</taxon>
        <taxon>Chlorophyta</taxon>
        <taxon>core chlorophytes</taxon>
        <taxon>Trebouxiophyceae</taxon>
        <taxon>Trebouxiophyceae incertae sedis</taxon>
        <taxon>Elliptochloris clade</taxon>
        <taxon>Elliptochloris</taxon>
    </lineage>
</organism>
<proteinExistence type="predicted"/>
<dbReference type="GO" id="GO:0005737">
    <property type="term" value="C:cytoplasm"/>
    <property type="evidence" value="ECO:0007669"/>
    <property type="project" value="TreeGrafter"/>
</dbReference>
<dbReference type="SUPFAM" id="SSF56235">
    <property type="entry name" value="N-terminal nucleophile aminohydrolases (Ntn hydrolases)"/>
    <property type="match status" value="1"/>
</dbReference>
<keyword evidence="2" id="KW-0963">Cytoplasm</keyword>